<proteinExistence type="predicted"/>
<dbReference type="InterPro" id="IPR004094">
    <property type="entry name" value="Antistasin-like"/>
</dbReference>
<keyword evidence="1" id="KW-0175">Coiled coil</keyword>
<dbReference type="SMART" id="SM00214">
    <property type="entry name" value="VWC"/>
    <property type="match status" value="6"/>
</dbReference>
<organism evidence="5">
    <name type="scientific">Timema cristinae</name>
    <name type="common">Walking stick</name>
    <dbReference type="NCBI Taxonomy" id="61476"/>
    <lineage>
        <taxon>Eukaryota</taxon>
        <taxon>Metazoa</taxon>
        <taxon>Ecdysozoa</taxon>
        <taxon>Arthropoda</taxon>
        <taxon>Hexapoda</taxon>
        <taxon>Insecta</taxon>
        <taxon>Pterygota</taxon>
        <taxon>Neoptera</taxon>
        <taxon>Polyneoptera</taxon>
        <taxon>Phasmatodea</taxon>
        <taxon>Timematodea</taxon>
        <taxon>Timematoidea</taxon>
        <taxon>Timematidae</taxon>
        <taxon>Timema</taxon>
    </lineage>
</organism>
<evidence type="ECO:0000313" key="5">
    <source>
        <dbReference type="EMBL" id="CAD7400889.1"/>
    </source>
</evidence>
<feature type="coiled-coil region" evidence="1">
    <location>
        <begin position="1007"/>
        <end position="1066"/>
    </location>
</feature>
<evidence type="ECO:0000259" key="4">
    <source>
        <dbReference type="PROSITE" id="PS51252"/>
    </source>
</evidence>
<protein>
    <submittedName>
        <fullName evidence="5">Uncharacterized protein</fullName>
    </submittedName>
</protein>
<sequence length="1071" mass="118701">MPTDPSTNCTSNHQSGVSGPCEPPELDEAPCPPDSVLNDEEECVCGTGRCLEPVCRYGSKRVLQRTGSGVPGDCCDVFECVLPREPVLFSRSSNSTSETVRLHFPPPLLYLPLEKDCEDVVCPEEGRECPLDSYRLPSHRAPGDCCSVPQGCQCLPAPCPVANCSPGSYARVVRPGSEKPGTCCPLFECVPIDTNNNASCLIDDKLETNGSTWWKDECTSCTCDEGQIYCTITPQCPELPPTCTVTRIPPKQCCPVCVLDGAADNTPTHPDGCITSEGKMLQNGHSWHEDPCTPCVCQGGHKKCQAYMCEVSCVNPTYVPDDCCPLCDSTSVILFPPHCPTLNNCSLRCVHGFVRNDAGCFMCQCQAEECLLECPDGGYLQDTHGNKLCECAEKALPPFLDCPPLVDCHKNCSHGFRVNKAGCPVCKCSQCRTTGDCHKNCIHGLRTNDRGCTICKCRATPDPSGEFVSPTHIITGTTCISPDGQVHDEGETWFDGCRQCILINCPVPNCDNPIYNSTIDCCPHCRGPEMRPTPETPHPMVCQSVDGMYRVEGETWQLDRCTKCLCHSGRVLCETRQCPPAPCDQPVQGPDNCCPHCPKGEFPAIDTQETKSCGMQHPDGATWRDGACNSCVCKAGKTECFTETCPIVSCDRPVLIKNHCCSVCLDGSVPKVCVVGNVTYQHEEQWSQDLCTHCVCIAGVRTCTEKVCSVACSNPVKKLGRCCPVCPDECQPFLQRFQTSKPMTPYLFEAVEKLLRYLMNRCVKPDLMKCTGPKLLSIDTKKSENLILSKNIDIGFATKRLLGETAITVTERQKLEFIHECRSMLTTMIAKLQEKSPLKQKAVRGLSSLDPCVIQHSPQLAQKRFSFLLEELNHANIINDVLAENAKKEYLHFCNLKKSELQEIFRPCDQFSDEVGLDTIYGSFLIGEANYKHLWEVIKICLVLSHGNATVEGGFSVNKSLLVENMHEKTVIAQRHIHDEIQEAGGIKNIHISKKMLDYVRGARKRYHEYLEMKKQEKSEKDKKKAEKRKLDIQVKDLEGKRKKLMMATEEKREAIEVELQELKKKQASLY</sequence>
<dbReference type="Gene3D" id="6.20.200.20">
    <property type="match status" value="5"/>
</dbReference>
<dbReference type="PANTHER" id="PTHR46439:SF1">
    <property type="entry name" value="CYSTEINE-RICH MOTOR NEURON 1 PROTEIN"/>
    <property type="match status" value="1"/>
</dbReference>
<feature type="domain" description="VWFC" evidence="3">
    <location>
        <begin position="671"/>
        <end position="727"/>
    </location>
</feature>
<dbReference type="AlphaFoldDB" id="A0A7R9GX83"/>
<dbReference type="Pfam" id="PF23334">
    <property type="entry name" value="VWC2L_2nd"/>
    <property type="match status" value="3"/>
</dbReference>
<gene>
    <name evidence="5" type="ORF">TCEB3V08_LOCUS5750</name>
</gene>
<evidence type="ECO:0000259" key="3">
    <source>
        <dbReference type="PROSITE" id="PS50184"/>
    </source>
</evidence>
<dbReference type="SUPFAM" id="SSF57603">
    <property type="entry name" value="FnI-like domain"/>
    <property type="match status" value="5"/>
</dbReference>
<feature type="domain" description="Antistasin-like" evidence="4">
    <location>
        <begin position="402"/>
        <end position="428"/>
    </location>
</feature>
<dbReference type="Pfam" id="PF02822">
    <property type="entry name" value="Antistasin"/>
    <property type="match status" value="2"/>
</dbReference>
<feature type="domain" description="VWFC" evidence="3">
    <location>
        <begin position="271"/>
        <end position="328"/>
    </location>
</feature>
<dbReference type="Gene3D" id="2.10.22.10">
    <property type="entry name" value="Antistasin, domain 1"/>
    <property type="match status" value="1"/>
</dbReference>
<feature type="domain" description="VWFC" evidence="3">
    <location>
        <begin position="614"/>
        <end position="665"/>
    </location>
</feature>
<dbReference type="InterPro" id="IPR001007">
    <property type="entry name" value="VWF_dom"/>
</dbReference>
<dbReference type="Pfam" id="PF00093">
    <property type="entry name" value="VWC"/>
    <property type="match status" value="2"/>
</dbReference>
<feature type="domain" description="Antistasin-like" evidence="4">
    <location>
        <begin position="339"/>
        <end position="365"/>
    </location>
</feature>
<feature type="domain" description="VWFC" evidence="3">
    <location>
        <begin position="540"/>
        <end position="598"/>
    </location>
</feature>
<evidence type="ECO:0000256" key="1">
    <source>
        <dbReference type="SAM" id="Coils"/>
    </source>
</evidence>
<feature type="domain" description="VWFC" evidence="3">
    <location>
        <begin position="198"/>
        <end position="258"/>
    </location>
</feature>
<accession>A0A7R9GX83</accession>
<dbReference type="EMBL" id="OC318179">
    <property type="protein sequence ID" value="CAD7400889.1"/>
    <property type="molecule type" value="Genomic_DNA"/>
</dbReference>
<reference evidence="5" key="1">
    <citation type="submission" date="2020-11" db="EMBL/GenBank/DDBJ databases">
        <authorList>
            <person name="Tran Van P."/>
        </authorList>
    </citation>
    <scope>NUCLEOTIDE SEQUENCE</scope>
</reference>
<dbReference type="GO" id="GO:0004867">
    <property type="term" value="F:serine-type endopeptidase inhibitor activity"/>
    <property type="evidence" value="ECO:0007669"/>
    <property type="project" value="InterPro"/>
</dbReference>
<name>A0A7R9GX83_TIMCR</name>
<dbReference type="InterPro" id="IPR052624">
    <property type="entry name" value="CRIM1"/>
</dbReference>
<dbReference type="PROSITE" id="PS50184">
    <property type="entry name" value="VWFC_2"/>
    <property type="match status" value="5"/>
</dbReference>
<feature type="compositionally biased region" description="Polar residues" evidence="2">
    <location>
        <begin position="1"/>
        <end position="17"/>
    </location>
</feature>
<dbReference type="PANTHER" id="PTHR46439">
    <property type="entry name" value="CYSTEINE-RICH MOTOR NEURON 1 PROTEIN"/>
    <property type="match status" value="1"/>
</dbReference>
<evidence type="ECO:0000256" key="2">
    <source>
        <dbReference type="SAM" id="MobiDB-lite"/>
    </source>
</evidence>
<feature type="region of interest" description="Disordered" evidence="2">
    <location>
        <begin position="1"/>
        <end position="25"/>
    </location>
</feature>
<dbReference type="PROSITE" id="PS01208">
    <property type="entry name" value="VWFC_1"/>
    <property type="match status" value="3"/>
</dbReference>
<dbReference type="PROSITE" id="PS51252">
    <property type="entry name" value="ANTISTASIN"/>
    <property type="match status" value="2"/>
</dbReference>
<dbReference type="GO" id="GO:0005886">
    <property type="term" value="C:plasma membrane"/>
    <property type="evidence" value="ECO:0007669"/>
    <property type="project" value="TreeGrafter"/>
</dbReference>